<reference evidence="2 3" key="1">
    <citation type="submission" date="2018-02" db="EMBL/GenBank/DDBJ databases">
        <title>Draft genome of wild Prunus yedoensis var. nudiflora.</title>
        <authorList>
            <person name="Baek S."/>
            <person name="Kim J.-H."/>
            <person name="Choi K."/>
            <person name="Kim G.-B."/>
            <person name="Cho A."/>
            <person name="Jang H."/>
            <person name="Shin C.-H."/>
            <person name="Yu H.-J."/>
            <person name="Mun J.-H."/>
        </authorList>
    </citation>
    <scope>NUCLEOTIDE SEQUENCE [LARGE SCALE GENOMIC DNA]</scope>
    <source>
        <strain evidence="3">cv. Jeju island</strain>
        <tissue evidence="2">Leaf</tissue>
    </source>
</reference>
<dbReference type="PANTHER" id="PTHR36410">
    <property type="entry name" value="EXPRESSED PROTEIN"/>
    <property type="match status" value="1"/>
</dbReference>
<dbReference type="EMBL" id="PJQY01000567">
    <property type="protein sequence ID" value="PQQ09892.1"/>
    <property type="molecule type" value="Genomic_DNA"/>
</dbReference>
<comment type="caution">
    <text evidence="2">The sequence shown here is derived from an EMBL/GenBank/DDBJ whole genome shotgun (WGS) entry which is preliminary data.</text>
</comment>
<evidence type="ECO:0000256" key="1">
    <source>
        <dbReference type="SAM" id="MobiDB-lite"/>
    </source>
</evidence>
<sequence>MKQNFSLKSGSIPIEPDTICNQQKFLQGTQNMIHAIRSLRTQSPSNLVQKSSGIRFRQNATISTDPDSKHNMDKTQNPNQQKTGDAMSHSFGEGYATRSDEEGFGGVFSGNQSLPKTEQDQLIHENHPAYDKTQGSEVKEKEKGRHQNPGQCINKLMKEPASGLISRACAPRSSIQIYRDGDGALMDSQVVSSPDGSELDADLMLTAAEAGPTDVIDIRFDEQFCNLKREAEVFGGLGVVEFRMYKISGRKARWKG</sequence>
<dbReference type="AlphaFoldDB" id="A0A314YP56"/>
<accession>A0A314YP56</accession>
<evidence type="ECO:0000313" key="3">
    <source>
        <dbReference type="Proteomes" id="UP000250321"/>
    </source>
</evidence>
<keyword evidence="3" id="KW-1185">Reference proteome</keyword>
<feature type="compositionally biased region" description="Polar residues" evidence="1">
    <location>
        <begin position="74"/>
        <end position="83"/>
    </location>
</feature>
<feature type="compositionally biased region" description="Basic and acidic residues" evidence="1">
    <location>
        <begin position="117"/>
        <end position="130"/>
    </location>
</feature>
<feature type="compositionally biased region" description="Polar residues" evidence="1">
    <location>
        <begin position="44"/>
        <end position="65"/>
    </location>
</feature>
<evidence type="ECO:0000313" key="2">
    <source>
        <dbReference type="EMBL" id="PQQ09892.1"/>
    </source>
</evidence>
<dbReference type="PANTHER" id="PTHR36410:SF1">
    <property type="entry name" value="EXPRESSED PROTEIN"/>
    <property type="match status" value="1"/>
</dbReference>
<name>A0A314YP56_PRUYE</name>
<proteinExistence type="predicted"/>
<dbReference type="OrthoDB" id="1702799at2759"/>
<organism evidence="2 3">
    <name type="scientific">Prunus yedoensis var. nudiflora</name>
    <dbReference type="NCBI Taxonomy" id="2094558"/>
    <lineage>
        <taxon>Eukaryota</taxon>
        <taxon>Viridiplantae</taxon>
        <taxon>Streptophyta</taxon>
        <taxon>Embryophyta</taxon>
        <taxon>Tracheophyta</taxon>
        <taxon>Spermatophyta</taxon>
        <taxon>Magnoliopsida</taxon>
        <taxon>eudicotyledons</taxon>
        <taxon>Gunneridae</taxon>
        <taxon>Pentapetalae</taxon>
        <taxon>rosids</taxon>
        <taxon>fabids</taxon>
        <taxon>Rosales</taxon>
        <taxon>Rosaceae</taxon>
        <taxon>Amygdaloideae</taxon>
        <taxon>Amygdaleae</taxon>
        <taxon>Prunus</taxon>
    </lineage>
</organism>
<gene>
    <name evidence="2" type="ORF">Pyn_21347</name>
</gene>
<feature type="region of interest" description="Disordered" evidence="1">
    <location>
        <begin position="44"/>
        <end position="151"/>
    </location>
</feature>
<dbReference type="Proteomes" id="UP000250321">
    <property type="component" value="Unassembled WGS sequence"/>
</dbReference>
<protein>
    <submittedName>
        <fullName evidence="2">Uncharacterized protein</fullName>
    </submittedName>
</protein>